<reference evidence="2" key="4">
    <citation type="submission" date="2020-10" db="EMBL/GenBank/DDBJ databases">
        <authorList>
            <person name="Bassil N.M."/>
            <person name="Lloyd J.R."/>
        </authorList>
    </citation>
    <scope>NUCLEOTIDE SEQUENCE</scope>
    <source>
        <strain evidence="2">NB2006</strain>
    </source>
</reference>
<evidence type="ECO:0000313" key="1">
    <source>
        <dbReference type="EMBL" id="OIJ13960.1"/>
    </source>
</evidence>
<dbReference type="Pfam" id="PF08863">
    <property type="entry name" value="YolD"/>
    <property type="match status" value="1"/>
</dbReference>
<accession>A0A1S2LP36</accession>
<dbReference type="EMBL" id="LQXD01000119">
    <property type="protein sequence ID" value="OIJ13960.1"/>
    <property type="molecule type" value="Genomic_DNA"/>
</dbReference>
<protein>
    <submittedName>
        <fullName evidence="2">YolD-like family protein</fullName>
    </submittedName>
</protein>
<reference evidence="2 3" key="2">
    <citation type="journal article" date="2017" name="Genome Announc.">
        <title>Draft Genome Sequences of Four Alkaliphilic Bacteria Belonging to the Anaerobacillus Genus.</title>
        <authorList>
            <person name="Bassil N.M."/>
            <person name="Lloyd J.R."/>
        </authorList>
    </citation>
    <scope>NUCLEOTIDE SEQUENCE [LARGE SCALE GENOMIC DNA]</scope>
    <source>
        <strain evidence="2 3">NB2006</strain>
    </source>
</reference>
<evidence type="ECO:0000313" key="3">
    <source>
        <dbReference type="Proteomes" id="UP000180175"/>
    </source>
</evidence>
<dbReference type="Proteomes" id="UP000180175">
    <property type="component" value="Chromosome"/>
</dbReference>
<dbReference type="InterPro" id="IPR014962">
    <property type="entry name" value="YolD"/>
</dbReference>
<evidence type="ECO:0000313" key="2">
    <source>
        <dbReference type="EMBL" id="QOY34248.1"/>
    </source>
</evidence>
<dbReference type="KEGG" id="aia:AWH56_016110"/>
<dbReference type="PANTHER" id="PTHR40051:SF1">
    <property type="entry name" value="YOLD-LIKE FAMILY PROTEIN"/>
    <property type="match status" value="1"/>
</dbReference>
<keyword evidence="3" id="KW-1185">Reference proteome</keyword>
<dbReference type="OrthoDB" id="1644322at2"/>
<reference evidence="2 3" key="3">
    <citation type="journal article" date="2019" name="Int. J. Syst. Evol. Microbiol.">
        <title>Anaerobacillus isosaccharinicus sp. nov., an alkaliphilic bacterium which degrades isosaccharinic acid.</title>
        <authorList>
            <person name="Bassil N.M."/>
            <person name="Lloyd J.R."/>
        </authorList>
    </citation>
    <scope>NUCLEOTIDE SEQUENCE [LARGE SCALE GENOMIC DNA]</scope>
    <source>
        <strain evidence="2 3">NB2006</strain>
    </source>
</reference>
<dbReference type="EMBL" id="CP063356">
    <property type="protein sequence ID" value="QOY34248.1"/>
    <property type="molecule type" value="Genomic_DNA"/>
</dbReference>
<dbReference type="RefSeq" id="WP_071317535.1">
    <property type="nucleotide sequence ID" value="NZ_CP063356.2"/>
</dbReference>
<organism evidence="1 3">
    <name type="scientific">Anaerobacillus isosaccharinicus</name>
    <dbReference type="NCBI Taxonomy" id="1532552"/>
    <lineage>
        <taxon>Bacteria</taxon>
        <taxon>Bacillati</taxon>
        <taxon>Bacillota</taxon>
        <taxon>Bacilli</taxon>
        <taxon>Bacillales</taxon>
        <taxon>Bacillaceae</taxon>
        <taxon>Anaerobacillus</taxon>
    </lineage>
</organism>
<name>A0A1S2LP36_9BACI</name>
<gene>
    <name evidence="2" type="ORF">AWH56_016110</name>
    <name evidence="1" type="ORF">AWH56_13100</name>
</gene>
<sequence>MTIRDRGTMKWTAIMLPEHVAMLREYYADQKKKEKPELDEQEIEEIERMIFDGMEGDLKLVLIYWSDGNFKTLIGKVDCIDQISKKIKVVDEFNDKFYLDVENVVSVQIG</sequence>
<proteinExistence type="predicted"/>
<dbReference type="AlphaFoldDB" id="A0A1S2LP36"/>
<reference evidence="1 3" key="1">
    <citation type="submission" date="2016-10" db="EMBL/GenBank/DDBJ databases">
        <title>Draft genome sequences of four alkaliphilic bacteria belonging to the Anaerobacillus genus.</title>
        <authorList>
            <person name="Bassil N.M."/>
            <person name="Lloyd J.R."/>
        </authorList>
    </citation>
    <scope>NUCLEOTIDE SEQUENCE [LARGE SCALE GENOMIC DNA]</scope>
    <source>
        <strain evidence="1 3">NB2006</strain>
    </source>
</reference>
<dbReference type="PANTHER" id="PTHR40051">
    <property type="entry name" value="IG HYPOTHETICAL 15966"/>
    <property type="match status" value="1"/>
</dbReference>